<dbReference type="Pfam" id="PF10282">
    <property type="entry name" value="Lactonase"/>
    <property type="match status" value="1"/>
</dbReference>
<organism evidence="3 4">
    <name type="scientific">Arthrobacter oryzae</name>
    <dbReference type="NCBI Taxonomy" id="409290"/>
    <lineage>
        <taxon>Bacteria</taxon>
        <taxon>Bacillati</taxon>
        <taxon>Actinomycetota</taxon>
        <taxon>Actinomycetes</taxon>
        <taxon>Micrococcales</taxon>
        <taxon>Micrococcaceae</taxon>
        <taxon>Arthrobacter</taxon>
    </lineage>
</organism>
<dbReference type="Proteomes" id="UP000276055">
    <property type="component" value="Unassembled WGS sequence"/>
</dbReference>
<dbReference type="GO" id="GO:0016020">
    <property type="term" value="C:membrane"/>
    <property type="evidence" value="ECO:0007669"/>
    <property type="project" value="InterPro"/>
</dbReference>
<feature type="region of interest" description="Disordered" evidence="1">
    <location>
        <begin position="28"/>
        <end position="52"/>
    </location>
</feature>
<reference evidence="3 4" key="1">
    <citation type="submission" date="2018-10" db="EMBL/GenBank/DDBJ databases">
        <title>Genomic Encyclopedia of Type Strains, Phase IV (KMG-IV): sequencing the most valuable type-strain genomes for metagenomic binning, comparative biology and taxonomic classification.</title>
        <authorList>
            <person name="Goeker M."/>
        </authorList>
    </citation>
    <scope>NUCLEOTIDE SEQUENCE [LARGE SCALE GENOMIC DNA]</scope>
    <source>
        <strain evidence="3 4">DSM 25586</strain>
    </source>
</reference>
<dbReference type="InterPro" id="IPR011964">
    <property type="entry name" value="YVTN_b-propeller_repeat"/>
</dbReference>
<evidence type="ECO:0000313" key="4">
    <source>
        <dbReference type="Proteomes" id="UP000276055"/>
    </source>
</evidence>
<dbReference type="PROSITE" id="PS50012">
    <property type="entry name" value="RCC1_3"/>
    <property type="match status" value="4"/>
</dbReference>
<gene>
    <name evidence="3" type="ORF">C8D78_0550</name>
</gene>
<dbReference type="Gene3D" id="2.60.40.10">
    <property type="entry name" value="Immunoglobulins"/>
    <property type="match status" value="2"/>
</dbReference>
<dbReference type="GO" id="GO:0005975">
    <property type="term" value="P:carbohydrate metabolic process"/>
    <property type="evidence" value="ECO:0007669"/>
    <property type="project" value="UniProtKB-ARBA"/>
</dbReference>
<sequence>MSRAILTVVLCGGLVVASGSLTATPTEAATPAADASPTPSSSTPNDAPVISTTAVPDGIVGQHYHVALAAKGGFGPYTWSISSGTLPGGITLDPQTGVLAGTPTAPGTAHPVIALTDYRGASSVLTTPLSVQASPAAALPLLMTGARSVVEGHYAKYAVKADGTVLAWGGDTYGGLGDGSTTGQALSPTPIPGLTGVVSMSVNDDGSQYALKADGTVWAWGNNTYGQLGTGTTPTCLSPREVPGLTGVRALTVDGDSVFAVKADGTVSAWGRNDYAQLGNATVRDSSTPVQVAGLVGVKSLAPSPGGVIFALKIDGTLWSWGGLSGYNSPLPAAAIPHISGIRSLVARAAPATVYALKSDGTLWTDTTSFDHFAPVTGLSGVKSVSTSTRDGGPDSAFAVKTDGTVWSWGDNTFGVLGRTTPFPSSAAPAPIPGLTGVDRVSPNSFGRAIYAVKTDGSIWGCGEGSLDEFGTGYGNSAGSTVPVRVPGLGAVTDIFPEDESVYAMATDRSVWGWGHGVNRRLRDGTAGYSLPPLQLGSSNPYPAGMDTGQHPAGVAISPDGAAAYVTNEGSNSISVLDPRAETVRSTIAVGPGPRGVAVRPDGAQAYVTNSGDNTVSVIDTATGTLSATIPVGSGWGASGVAFTPDGAKAYVTNAGEGTVAVIHVASASLKAVVPVGVQPVAVSFTPDGSRVFVANSSDKTVSVIATASDQVVTTIPVGTGPRSIAVTPDGSKALITNTGTNSISIIDIATNRVSTVPVGSSPAGIALTAAGARALVAEAGSNELSLVEVASGKLLGTFPTGTSPSGVAVTPDGSRAVVTNPGGGNVSIVNLGPAMSAVLPSAATVGVPYAYQFTAGGLPSPGYRVSSGSLPAGLSLDGRTGTLSGTPTVPGTSTFGVTASNGIVPDAAASALTITVVKASTVPSTTIGAWRDFTG</sequence>
<dbReference type="PRINTS" id="PR00633">
    <property type="entry name" value="RCCNDNSATION"/>
</dbReference>
<dbReference type="OrthoDB" id="904022at2"/>
<dbReference type="InterPro" id="IPR001680">
    <property type="entry name" value="WD40_rpt"/>
</dbReference>
<dbReference type="SUPFAM" id="SSF50974">
    <property type="entry name" value="Nitrous oxide reductase, N-terminal domain"/>
    <property type="match status" value="1"/>
</dbReference>
<dbReference type="InterPro" id="IPR019405">
    <property type="entry name" value="Lactonase_7-beta_prop"/>
</dbReference>
<proteinExistence type="predicted"/>
<evidence type="ECO:0000256" key="2">
    <source>
        <dbReference type="SAM" id="SignalP"/>
    </source>
</evidence>
<dbReference type="NCBIfam" id="TIGR02276">
    <property type="entry name" value="beta_rpt_yvtn"/>
    <property type="match status" value="5"/>
</dbReference>
<dbReference type="InterPro" id="IPR015943">
    <property type="entry name" value="WD40/YVTN_repeat-like_dom_sf"/>
</dbReference>
<dbReference type="Pfam" id="PF00415">
    <property type="entry name" value="RCC1"/>
    <property type="match status" value="4"/>
</dbReference>
<dbReference type="PANTHER" id="PTHR47197:SF3">
    <property type="entry name" value="DIHYDRO-HEME D1 DEHYDROGENASE"/>
    <property type="match status" value="1"/>
</dbReference>
<feature type="compositionally biased region" description="Low complexity" evidence="1">
    <location>
        <begin position="28"/>
        <end position="48"/>
    </location>
</feature>
<name>A0A495FNB2_9MICC</name>
<dbReference type="GO" id="GO:0005509">
    <property type="term" value="F:calcium ion binding"/>
    <property type="evidence" value="ECO:0007669"/>
    <property type="project" value="InterPro"/>
</dbReference>
<dbReference type="InterPro" id="IPR009091">
    <property type="entry name" value="RCC1/BLIP-II"/>
</dbReference>
<comment type="caution">
    <text evidence="3">The sequence shown here is derived from an EMBL/GenBank/DDBJ whole genome shotgun (WGS) entry which is preliminary data.</text>
</comment>
<dbReference type="SUPFAM" id="SSF50985">
    <property type="entry name" value="RCC1/BLIP-II"/>
    <property type="match status" value="1"/>
</dbReference>
<dbReference type="InterPro" id="IPR015919">
    <property type="entry name" value="Cadherin-like_sf"/>
</dbReference>
<dbReference type="SUPFAM" id="SSF51004">
    <property type="entry name" value="C-terminal (heme d1) domain of cytochrome cd1-nitrite reductase"/>
    <property type="match status" value="1"/>
</dbReference>
<dbReference type="Pfam" id="PF05345">
    <property type="entry name" value="He_PIG"/>
    <property type="match status" value="2"/>
</dbReference>
<dbReference type="PANTHER" id="PTHR47197">
    <property type="entry name" value="PROTEIN NIRF"/>
    <property type="match status" value="1"/>
</dbReference>
<dbReference type="InterPro" id="IPR000408">
    <property type="entry name" value="Reg_chr_condens"/>
</dbReference>
<feature type="chain" id="PRO_5019786187" evidence="2">
    <location>
        <begin position="29"/>
        <end position="936"/>
    </location>
</feature>
<dbReference type="AlphaFoldDB" id="A0A495FNB2"/>
<dbReference type="InterPro" id="IPR011048">
    <property type="entry name" value="Haem_d1_sf"/>
</dbReference>
<dbReference type="Gene3D" id="2.130.10.10">
    <property type="entry name" value="YVTN repeat-like/Quinoprotein amine dehydrogenase"/>
    <property type="match status" value="3"/>
</dbReference>
<dbReference type="Gene3D" id="2.130.10.30">
    <property type="entry name" value="Regulator of chromosome condensation 1/beta-lactamase-inhibitor protein II"/>
    <property type="match status" value="2"/>
</dbReference>
<dbReference type="SMART" id="SM00320">
    <property type="entry name" value="WD40"/>
    <property type="match status" value="5"/>
</dbReference>
<protein>
    <submittedName>
        <fullName evidence="3">YVTN family beta-propeller protein</fullName>
    </submittedName>
</protein>
<keyword evidence="2" id="KW-0732">Signal</keyword>
<evidence type="ECO:0000313" key="3">
    <source>
        <dbReference type="EMBL" id="RKR30227.1"/>
    </source>
</evidence>
<dbReference type="EMBL" id="RBIR01000001">
    <property type="protein sequence ID" value="RKR30227.1"/>
    <property type="molecule type" value="Genomic_DNA"/>
</dbReference>
<dbReference type="InterPro" id="IPR011045">
    <property type="entry name" value="N2O_reductase_N"/>
</dbReference>
<dbReference type="SUPFAM" id="SSF49313">
    <property type="entry name" value="Cadherin-like"/>
    <property type="match status" value="2"/>
</dbReference>
<feature type="signal peptide" evidence="2">
    <location>
        <begin position="1"/>
        <end position="28"/>
    </location>
</feature>
<accession>A0A495FNB2</accession>
<evidence type="ECO:0000256" key="1">
    <source>
        <dbReference type="SAM" id="MobiDB-lite"/>
    </source>
</evidence>
<dbReference type="InterPro" id="IPR051200">
    <property type="entry name" value="Host-pathogen_enzymatic-act"/>
</dbReference>
<dbReference type="InterPro" id="IPR013783">
    <property type="entry name" value="Ig-like_fold"/>
</dbReference>